<dbReference type="PATRIC" id="fig|332950.4.peg.3621"/>
<evidence type="ECO:0000259" key="1">
    <source>
        <dbReference type="Pfam" id="PF17936"/>
    </source>
</evidence>
<dbReference type="AlphaFoldDB" id="A0A1E5G8Y6"/>
<dbReference type="Proteomes" id="UP000095094">
    <property type="component" value="Unassembled WGS sequence"/>
</dbReference>
<reference evidence="3" key="1">
    <citation type="submission" date="2016-09" db="EMBL/GenBank/DDBJ databases">
        <authorList>
            <person name="Gulvik C.A."/>
        </authorList>
    </citation>
    <scope>NUCLEOTIDE SEQUENCE [LARGE SCALE GENOMIC DNA]</scope>
    <source>
        <strain evidence="3">LMG 8895</strain>
    </source>
</reference>
<dbReference type="OrthoDB" id="2365040at2"/>
<name>A0A1E5G8Y6_9ENTE</name>
<dbReference type="Gene3D" id="2.60.40.10">
    <property type="entry name" value="Immunoglobulins"/>
    <property type="match status" value="1"/>
</dbReference>
<proteinExistence type="predicted"/>
<comment type="caution">
    <text evidence="2">The sequence shown here is derived from an EMBL/GenBank/DDBJ whole genome shotgun (WGS) entry which is preliminary data.</text>
</comment>
<dbReference type="InterPro" id="IPR013783">
    <property type="entry name" value="Ig-like_fold"/>
</dbReference>
<protein>
    <recommendedName>
        <fullName evidence="1">Bacterial Ig domain-containing protein</fullName>
    </recommendedName>
</protein>
<feature type="domain" description="Bacterial Ig" evidence="1">
    <location>
        <begin position="371"/>
        <end position="453"/>
    </location>
</feature>
<evidence type="ECO:0000313" key="3">
    <source>
        <dbReference type="Proteomes" id="UP000095094"/>
    </source>
</evidence>
<evidence type="ECO:0000313" key="2">
    <source>
        <dbReference type="EMBL" id="OEG08710.1"/>
    </source>
</evidence>
<gene>
    <name evidence="2" type="ORF">BCR25_12285</name>
</gene>
<accession>A0A1E5G8Y6</accession>
<organism evidence="2 3">
    <name type="scientific">Enterococcus termitis</name>
    <dbReference type="NCBI Taxonomy" id="332950"/>
    <lineage>
        <taxon>Bacteria</taxon>
        <taxon>Bacillati</taxon>
        <taxon>Bacillota</taxon>
        <taxon>Bacilli</taxon>
        <taxon>Lactobacillales</taxon>
        <taxon>Enterococcaceae</taxon>
        <taxon>Enterococcus</taxon>
    </lineage>
</organism>
<keyword evidence="3" id="KW-1185">Reference proteome</keyword>
<dbReference type="Pfam" id="PF17936">
    <property type="entry name" value="Big_6"/>
    <property type="match status" value="1"/>
</dbReference>
<dbReference type="EMBL" id="MIJY01000046">
    <property type="protein sequence ID" value="OEG08710.1"/>
    <property type="molecule type" value="Genomic_DNA"/>
</dbReference>
<dbReference type="InterPro" id="IPR041498">
    <property type="entry name" value="Big_6"/>
</dbReference>
<sequence>MGIVLVLVLFSMFLQTKNSSQLKAAEPEEAVQENILKPDQWGAYYHDYGTIRYAGFNFDDVLRTIKYSGYGRATKDLVYIQRTGSSDTILANEPMYATQSFTLDPKRYYEFRARLGSSWSSTSAGGGITSYIFLRKKDGTPAKSIEFRMNNQGANPKSIRVNFLAGTINEISLRVDQYANVSSRFWGGIQLNNPMLVDITDQVLNISPEIDALFTDDTRTQLKLSVTQKEINQLKERLTSYKGLLEATLMTTLEGNLKKAQDLMNAVVLDLVVEDLVNDPDDEHNRSIIGVTHPNAFLQFSGHSAIPDGELSSGVASDTRKYQIRAAADGTFTYTLPENKTFAFGEEIKIISSLHGKEDIKIKTVLDTIPPEQPTLNRLKDIADSMNGTAEAKASIQIYDAANDQLFLEGKSDDDGTFTLSLPTEKRPLRPYKQYYATATDASGNVSEKSDLQEVSDTQAPKAEPVTQYLTLGEQLPALTTLYKNLSDNAGASGINILLTKKPDLSKVGFTTAEITFADKAENQTVITVPIFIKDETIIEDGKHMLFAKDFSVLTIDLPTDPEKRKDFLLKNSQAGVWDLVTGESKETELIFDDSNLKRQPGTYEVGVRFGKLYKPFKITLLPGSLSFEKVAEEISYGTPMIRSKEQTIAPETKIEFLINDSRFITQQWRLMAQLKKPLQLKNGEKTASNLFFSKQNELGEWIKEPLTDQMTTELYSHKDAKNGTFSINFDNADDQAILLDVLPGSIRSDENYETEIVLTLEDGP</sequence>
<dbReference type="RefSeq" id="WP_069665032.1">
    <property type="nucleotide sequence ID" value="NZ_JBHUJJ010000001.1"/>
</dbReference>